<protein>
    <recommendedName>
        <fullName evidence="1">F-box domain-containing protein</fullName>
    </recommendedName>
</protein>
<dbReference type="OrthoDB" id="3038019at2759"/>
<dbReference type="SUPFAM" id="SSF81383">
    <property type="entry name" value="F-box domain"/>
    <property type="match status" value="1"/>
</dbReference>
<name>A0A8H6SX70_9AGAR</name>
<dbReference type="GeneID" id="59343569"/>
<dbReference type="Pfam" id="PF12937">
    <property type="entry name" value="F-box-like"/>
    <property type="match status" value="1"/>
</dbReference>
<sequence>MQVATPPPDSFLVFNRLPLEIGIIILEKCSPYDLSQLSLTSKRIRALISRHPRIWQNAYDNISRGDCPPPPACPQVEASGFYGKDAYAIWLFGGGPCTYCTKSTTGLPCDFIFRNRACSPKCYGILRSRSTNIIDTPKKYTNHVFTKWLAQRMLPSKSTPGDLDLAFSRVLFKKAGRELEQAVNPKSQFTGEFRRRTWTELKEEYSKRETSRPILHQNATDLTAWAELYQKEKVKVEKANREFMSSVSRAESIRLQQVLRCSTMKRLVSVFGRDLSLITFTVWMEYRRVILAELEVLLASQKGKAPCPYCDRFVKVLGIRDHMILSHQHEDPNATPYIRELGRDNEKRSCMECPFSKRPRLFTPDALELHRLHCHDDTVLRTTCRLCPPGSDRQFTTTALEKHVKAKHYE</sequence>
<dbReference type="SMART" id="SM00256">
    <property type="entry name" value="FBOX"/>
    <property type="match status" value="1"/>
</dbReference>
<proteinExistence type="predicted"/>
<dbReference type="Gene3D" id="1.20.1280.50">
    <property type="match status" value="1"/>
</dbReference>
<dbReference type="PROSITE" id="PS50181">
    <property type="entry name" value="FBOX"/>
    <property type="match status" value="1"/>
</dbReference>
<evidence type="ECO:0000313" key="2">
    <source>
        <dbReference type="EMBL" id="KAF7306326.1"/>
    </source>
</evidence>
<accession>A0A8H6SX70</accession>
<dbReference type="InterPro" id="IPR001810">
    <property type="entry name" value="F-box_dom"/>
</dbReference>
<keyword evidence="3" id="KW-1185">Reference proteome</keyword>
<dbReference type="Proteomes" id="UP000636479">
    <property type="component" value="Unassembled WGS sequence"/>
</dbReference>
<dbReference type="InterPro" id="IPR036047">
    <property type="entry name" value="F-box-like_dom_sf"/>
</dbReference>
<dbReference type="RefSeq" id="XP_037221345.1">
    <property type="nucleotide sequence ID" value="XM_037361053.1"/>
</dbReference>
<evidence type="ECO:0000259" key="1">
    <source>
        <dbReference type="PROSITE" id="PS50181"/>
    </source>
</evidence>
<feature type="domain" description="F-box" evidence="1">
    <location>
        <begin position="11"/>
        <end position="58"/>
    </location>
</feature>
<dbReference type="EMBL" id="JACAZF010000004">
    <property type="protein sequence ID" value="KAF7306326.1"/>
    <property type="molecule type" value="Genomic_DNA"/>
</dbReference>
<gene>
    <name evidence="2" type="ORF">MIND_00423800</name>
</gene>
<evidence type="ECO:0000313" key="3">
    <source>
        <dbReference type="Proteomes" id="UP000636479"/>
    </source>
</evidence>
<comment type="caution">
    <text evidence="2">The sequence shown here is derived from an EMBL/GenBank/DDBJ whole genome shotgun (WGS) entry which is preliminary data.</text>
</comment>
<organism evidence="2 3">
    <name type="scientific">Mycena indigotica</name>
    <dbReference type="NCBI Taxonomy" id="2126181"/>
    <lineage>
        <taxon>Eukaryota</taxon>
        <taxon>Fungi</taxon>
        <taxon>Dikarya</taxon>
        <taxon>Basidiomycota</taxon>
        <taxon>Agaricomycotina</taxon>
        <taxon>Agaricomycetes</taxon>
        <taxon>Agaricomycetidae</taxon>
        <taxon>Agaricales</taxon>
        <taxon>Marasmiineae</taxon>
        <taxon>Mycenaceae</taxon>
        <taxon>Mycena</taxon>
    </lineage>
</organism>
<reference evidence="2" key="1">
    <citation type="submission" date="2020-05" db="EMBL/GenBank/DDBJ databases">
        <title>Mycena genomes resolve the evolution of fungal bioluminescence.</title>
        <authorList>
            <person name="Tsai I.J."/>
        </authorList>
    </citation>
    <scope>NUCLEOTIDE SEQUENCE</scope>
    <source>
        <strain evidence="2">171206Taipei</strain>
    </source>
</reference>
<dbReference type="AlphaFoldDB" id="A0A8H6SX70"/>